<dbReference type="CDD" id="cd00603">
    <property type="entry name" value="IPT_PCSR"/>
    <property type="match status" value="2"/>
</dbReference>
<sequence length="6655" mass="702949">MAPLQGPASGNTNLQAALRLVGAPPTAPVRCSFAGANTSWVIPATTSLTASVLTVSCPTPFFNVAGPVRIAIVVDELDTIEASILFTVYETPRILSLQPVLISAARNQGVDVMGRHFQASGAQCVWTTDSGVTARVPATWLDANRTKCNVPEAWTTSVQAQLELSFNNVDVTQDGHRVAIVGTDTTWHATPTAVVARAGAVMTVTGFGFGAVDRTMPLLCNFSGIGVTTATVQTPSTLRCPVPMNVSTDALSSTLRIQLAEGLALWEVSCAVYRPLAVLTTTPTTGLAGARVTLQLRSTRMPLTSLQCLFGSTATTAHLINATTVVCVAPPVAAIVSQAVSLLVQGQPATLAPTFFTYLAPSLITSLQPVVGTAGTTVALQATSISPGTTILFDGVSATTTMLGATSVTCTVPALHTALRSTTQLSRIALSLDGAIYSLNTFPFQSSAGWTATSMAPTVVPTLGGRRISFTIDVVDVPPPTAELACRFGDAPGVIVVALSTTDVACVAPSWPTTETVSVSLQNATLGSFPLTYMDHTNATVTSISPPYGRPGTRLLLQRTLHVNASVYACIFQFVSGSTVRPMAAYNATTMTCQVPTLPPTIPVPVTIPVVIQALGVTVLSMLYTIVAPLMVFEVSPPCGSVSTLLHVYGSGFQANGTYDCVFATGATRATVVSTSEITCQPSRGVTADSTLSILDTWTNESVHTNGGFTIVAPPLVTAVQASQDVIFVECVVPDPAPASSIFCGFNNATAQVVGSWHSTGTVACPLPDAAQLRAITSVLLSWNGQEWSSGFAWSAPRLLQLSATRVAAGGSFTVTGAGLAPPGAAVCWIGAFQTPAIVQSPSRVLCQAPNTSTPLQNASVTISLDGGVTLLMSNLVLSVAAVPRITAVIPSFATTRGGTLLSVTGDGFPDAPANVSCRFGDVTTQGIRNGSALVLCSTPPFRKHGVVPISLDWASLENVFVSTNSIGLELVPVPIVTRSTTVPIALRLNGVDALVSSVSYTYAAVPTIVAPVVATGRATGLVLVLDTYFESDELTCLFDATRLVPGMGLNRTHIVCPRPFESVATVAVSNNGREFSAPVDIMSSTLALTALHPRVAPYGSAGVVTLHSTFNLATVYTCDVDATLSLPLTLLNTTTGTCIVPTTALATSHQISVASGGLISNALFYWLVPPPLMTSVNPVVGVQAGVTSVLHVSGTGFVDACDYVCFFNERYFSTGRWQATTLVDCPVPLQMSLGDYELQLWFSGERVASPNKTVYSVLPAPTLSGLAPVNGALQGGTTIELRGSAFPPNATCLFGHRTVVPTSQNATYLACAAPIAASPTTVAVAVALNGVLVSAARYYTYKDPPVLTSLASPTVVPWSFSGPVRVQVVDVSLVDTVVCRYHAGSAAVTVTGSVETTRIVSCPFTVLPSRHGRFELALSWNTHDWSSPLSFDVAPSMLLSHLAPTLALYPLLPDAMVRVFGFSLQAFSCAFRAAGTGSSIIVAAVAYSTTALDCPIPPQLVPDKYSVALTSIDGTLLSASQLSFVVASAPSVDVASPTGGDVRGSTPVVVRGVGFQTLSAVFWKCRFGELAVAATVVDDMTLSCLAPAVSAPQTISLSITWSDQLVQGGWRYTYYDVPHIASFQSLRPVTVGVPSSVQIQGDAFPVNQLSSVACALGTQPLSTMPAAYINSSTVVCHIPAVAIAGAYDLYVLWNGIDVSSSVPLAVVQPMTLRAVVPAVGFTVIEVLTLLGGPFRLQDPVECYYQGIYVAATVLNATAVSCAVRWSPGPSSVALMLTSNRLTFSNSVPFSYAPDARVHGMTPRDGVVGHRTAVRLEGRFPMALRASTLVCSFQGALSPAQVLSPSAVLCVAPVFEMATTVAVSLLYEGRVVPSPMALPILPRVSVVATRPAFVSSSATQPVSMILTFDEDISMYGLVCPKDVPLVVLSNRTGVCSNVSLGHRLGPQVLWLSKNHERIGPNVISEAGGALLHAVATPAPPQLSCRIDGHVVPGRRRPDGSFVCAAPPHAPGVVLVDVSFDAFASSSATRPIVYLARVHLHSIVPTFGLVAQYQDVVVRGTNFVPSTSWRCHFDAAVVHARVLNSSALQCTAPPRLYEAKVRVGVTWNDQERSSTVLDFEYLAFPTQVNALPSGTRGWTIALDDNATVRAYQCAIASPTTSKTTLVVATYSRPSVLLCPSAGIDAPSAMTLWYNGAQLPTKVVLMPDPCRRVVVSDSMVTVDNRFVTIYGQYSAVVPLSCAVNGTDLVPAISVDATSVQCVLPSMMMSPMVTVTLYCNDRPVHSVSVNRSLPASILSVSPNMTSSYVNYAGSVLSIRGVRLATASPVFCIFNSTTSTPVVASSSDTAQCQVPVLSAPGPVSLAIETSSGTFLVGHSWTVVAPPVVHDVTPQVVPIGSLVKLSGSHLGPTLLVMYGTSSSMSCTVLSDAFAHCPVPTTSGSYAMALSTTGGFQFQPIADVVVTATTSTAVVTTMTPTMQVANQTSLLAFHGALLATMEMLAGPRGPRMQCRLRGPVEVYANAILDTKDRISCSVFVAQPGIYNVSLVPFFADTAFELHVVSAPRRIVMTPVVANFDGSTSVTFCGAPSLPYGPRMHCVFGAAATAVSVLNASCVSCVAPAQPSGVLSAALYLDVDVPVSSKGLFSIMYVQEPAIVHIEPTVVAATTPTTVVVSGWAFPNESVPLMCVIQVTDKVVHTVAATNMTSRRVLCELPSLPPASVAQLGVAIDGVVYSNMVAMTVLPEWNTTQWQLEPTTGPLGGNYTVTIHGRDFPSGIPVQCFFGPVVAPGIVVSPERVLCRAPRTSLQPTVPLSLAFGSAVIETALTFTFTSPPVVFTVQPSSAWVASFQLWVHVHGAGLGFALRWECFFGAVRVAAVHLSSQLLACHAPALVPGNITLRVVGHDHIYYEKTIAVAPAPALATSRTLFGWRGTNIIVGGLHLAPVTSCRVGGLLVPAISSANNVSCVAPSGSGIVNVTLSVGDEPVPSAPWHFQYIAPMAISSIHPTALAIIDSSSTLSLYGNFSSAITSYQCRFGVFTTTVASVVSTSELKCSIPRLPLGPTPVTVFWDSSNAMPGPRLVFETLPPLAFPSLAPSEGPMAGGTIVRVQTRGLAQALNITCIFGSQWHAGSYDQVTRHVLCKTPPQANSGVVSVTLVVNHQTFATNLSYAYLAVPTLLSVQHSLDAMEQWHIAVTTSPTSVQRLWLKASDMQCLAVSTGIHTFGCVVGAPASSARLFVSVNGVDFKPSALALDLTAQAVFVDYVEPAFVPMNAPSITMSVHGAGLGVCDSSLQGVHCVCVFGASTTNATYVSSVLLQCPIPALLGAVPFTLGVNGSEYIPLASTSRTMHVAGDVAIEAATPTAGLATGGTIVSMSGVGFYPALGCWLDARVFVPAMVLNASFLVCTLPPQGALPTTVTVTLTTELHPNFVLAPQLLFEYLEAPLVTALWPSMVAMHPNATVSLTLTTSVPTVLQEQDIDCLFDREVASKGLVVATTRTTLTVNCSVPTLPNAGVATVDLVLSDQHHIWTGWSTDVIFGNTLRSVVPSYVPANSPVPITMHVLYDALDVELSCVFYQAVTNRTWRAPARTLGARAFGCLSPRVTVASVLDIGLELHGQTYTDNRVVLTVYLPPEGVGVQPSVSLLDGGAVVRLQGRRFFATPDLACQFGTTQRMPARLVSVNEVECTAPPLPVPSNVSVGVVFAGTLVNWLNMTIEYIGDVRILDVTPPNGPLGGNTSVVLSGAGLHASWHLQCVFELSTGDVLVPATIDVVHQTVSCAAPPVTSPETVTISLCTSADGMRLASFPNGYNYVYPMQVLSTFPARGIAGVAMLVDVHGVFLHPSIVCRINHATTAPAFFISENHARCAVPAMTSTSIVVLEVANNNHDFVLVTILPLDPPLNATTISPSNGPISGGTTLYLRGANVGQASLCRIDRIVTPARKINATMVACIAPPHPRGVVTVELSSNNAGYVMASVSYEYLVVPSVMAVEPPRGQVASRIVVRGSGFVDRGNHNVYCRFGKQALVLAHVHSSTRLECVVPDVPLTVVDGTLQRALQVEVSLNNGVDYSASGVTFEVLDAYHVRSLRPRTGSALGGTRIRLLGHVFRQAKQLACTFGSVVVPAVFISPIELQCVTPAHATGVVPVGLLDESDTLMALPATLTFEFTHAALIDSIVPSFGATTGGTTVSVLGRHIIFSTTLACRFDATTVPAVYVNASCVTCVAPAHAAGTVNVTLSSGGLSLSSVTFAYQALPVLSALLNRTAMSPLGGDVVSIVGTSLDGPATCIFDDGRASVPGTVLSLTTVTCIEPPRATASVATLYVLTPSGRSNVLSLPYFAPTEVWSIVPPFGSSDGGGRLRLYGIGFNQSRTMECAFSDDSGWRQTTPAIFVSPTEASCVSPNIPRVVSPTSLRVDVHHFGTTVTQLPGVFTALPPLQLHDVEPREADNSGGTIVAFRGAKFHPSSALACVFNASFVPATFENTSFATCRTPVHVPGTVAVGLTNNGIDVVWRRNFTFRAPVYVTSVVPTTGETTGSTTVRITGTSFFSAMQLQCTFDATAVLATFVSPTLATCDAPATNDRYTSRTVRLAVGLANHAPKTVVAFTYVALERILSVTPGRAWSVGGTVVTVSTQNVLVSSNATCWFGATAVQASKVTASTMVCASPLASPTSLAFAISSTASAPASVDPFMFEILPTPVVTAMPVATAFVNGGSDLTLYGEHLESVSHCQIGSAVVPAYATSTRLRCVAPPQPSPGTYTVSLQSSFATLTTPWNVTYASVPVPPPLPVFVEPAVRTDRPAIASLFPPTVSSSGGTVVTVVGSRFQNVPTLQCVFGTVVVPASYRSPSSLVCISPRHVPMRLLVEVSNDGVLASISGRHVIVANDAVQREISPVFGNVGTRIRVVGNHFSKSPLLVCRFGLAVVPAEFVSPTEVTCVAPDPTTVSLSNGRDVVIVHTSNNNASFTSHGSFFTYAPTPVVTSLWPHIVSQAGTGSVTLRGHHFRPYPVSCVWNRLVVVPATVHSSTLLQCAVPPSLALGQAILQLSILNGLDASPPTTTVTIVATVTVISVAPASAPSLTNTTLVHVYGTNFRPTIELSCQVDSTMVPAIYVNATTVQCLLPPHPIGRVDLGVTTNGIEFALPVAFSFVPDVRVARVRPTFTLLPGQTPVFVQGQHFQNVSTLGCRFGDLFANATYVSPELLICVAPSRVGNLLAPATTVAIDVTVDGIAFSNSGVLFEYRSSCPHGAYCLGHDVLASPNGTYIGADAQNFTLCAPGTFQPRAELSTPTTLCNQGHYCSRGTKTLNVREWEASSNYVWNNETGLLVFNDSTMTWPIVARVVPATGARRPTIRQCYWTRHVFALVPEKPYVCPLGTYCLKGATTLSPLANNFSTPQACYAGFFCPRGSYTPEGMGPCPTGYFCPNPTDALLCPCGMYCPGVGNTKPIACYPGTYQPATGQPTCVLCPIGSICPGWNNTAPTLCPAGFVCSAVGLSHPVQLCPAGFYCNEGTWTLDPSELSPLRPYPCATGTFCLAGIEAPLTIDWLPNVPAGATARQTCTEGAFCLEGTTEATLCYPGHYCPPGSTFPVVTPQGTFSGDDGAIAPMLCFPGTFAVFASSTDCQVCPAGYTCPGYGNYMPTLCPQGTYRSIADSITCRLCPAGTWSPKSGVADISYCEPCPAGRVCGVQGMNNLTQSIICPSGYVCGEATTLEMQYMHECPAGYVCGAETTLATAFDHLCPPGSTCLRGTKDTESTRYMCPVGAFCPRGTADGDAKECQCPSRTTSLPGSDAQIDCSITEISVCDKDPTKSYYPQFTYTFQGDTKIFNSWATSNPTGEVEVVTKVLPVNASASAPGWHNGTIDVMRACPHQLSATGGELLTVIGRNFLDTNELTCEFRLVDSIVFLSVPATYVNGSRVQCRAPPMTLNGAAAVAAKVHVSNYGVHISATGANVTYSASPPAASRCGYSAAEEGPYPPELGWFALRGLSEIHMSFDLRHIPVDMVYDEHFKIAVYVAPSLCNNAACNAKRIQLPLGAATETSPCLQPLLLPSSLTSTAFQQHDVLNLTFLALEDMIVKPEIHITYGLFASAADLFLNSTSVEIRSPRRAFNTAGIVADSRPLSPVISFEEELVPRDYAFLAVYRRAIGLNVPYPMNLPPRFSQLERGRVLQTNVVSEKSPQMNLLDTPVPGVTADAYWTSPFSTLAKTADMVAKYRETFQGLSPDNASYDMTNVMLPYLPYFSHCRGYGRYMTIFDLLESDAHCQLPALTEQPASWTRRALPPLLNQDDVVVVGPTDILQDPTADYCYRDVACQYEEDLRTVAVNPRWFEASTLTSLFEMVNEPVTYQAYSTGSQLYKTLLAAGNSDVFVPVLVDRTAADVIEGGCTIQCFPRKLTLEIAYYQVTLQLKRLIFVKLIYDKFDLDATRTDYALHVEYRPLGYLELLINFAFEPSMYITLFNVMGLVAWVGCAIAWIINRLMTRIRDPPKLYYLSYLSLIAPPPTIGAILATLPLSAIIGSFYLLLNGDIAFSITTNYPGAYPYWLLDNVKSQYNAALLDPSLVTTMRHGRTGFCFLLLGCYLMHEAAVIFVPKTISISERAAEEKSDKSDALLPEEDDSLWKPTLWMRSSFIFASVLQALFLTVIVEFSFWNDFPNYMWYILFMTKLLSA</sequence>
<dbReference type="InterPro" id="IPR052387">
    <property type="entry name" value="Fibrocystin"/>
</dbReference>
<evidence type="ECO:0000313" key="5">
    <source>
        <dbReference type="Proteomes" id="UP000030745"/>
    </source>
</evidence>
<evidence type="ECO:0000256" key="1">
    <source>
        <dbReference type="ARBA" id="ARBA00022729"/>
    </source>
</evidence>
<protein>
    <recommendedName>
        <fullName evidence="3">IPT/TIG domain-containing protein</fullName>
    </recommendedName>
</protein>
<evidence type="ECO:0000313" key="4">
    <source>
        <dbReference type="EMBL" id="KDO22135.1"/>
    </source>
</evidence>
<keyword evidence="1" id="KW-0732">Signal</keyword>
<dbReference type="OrthoDB" id="439917at2759"/>
<feature type="domain" description="IPT/TIG" evidence="3">
    <location>
        <begin position="3715"/>
        <end position="3807"/>
    </location>
</feature>
<dbReference type="SUPFAM" id="SSF81296">
    <property type="entry name" value="E set domains"/>
    <property type="match status" value="24"/>
</dbReference>
<feature type="domain" description="IPT/TIG" evidence="3">
    <location>
        <begin position="629"/>
        <end position="712"/>
    </location>
</feature>
<keyword evidence="2" id="KW-0812">Transmembrane</keyword>
<dbReference type="SMART" id="SM00429">
    <property type="entry name" value="IPT"/>
    <property type="match status" value="26"/>
</dbReference>
<feature type="domain" description="IPT/TIG" evidence="3">
    <location>
        <begin position="3978"/>
        <end position="4072"/>
    </location>
</feature>
<feature type="domain" description="IPT/TIG" evidence="3">
    <location>
        <begin position="5054"/>
        <end position="5138"/>
    </location>
</feature>
<feature type="domain" description="IPT/TIG" evidence="3">
    <location>
        <begin position="4966"/>
        <end position="5052"/>
    </location>
</feature>
<proteinExistence type="predicted"/>
<feature type="domain" description="IPT/TIG" evidence="3">
    <location>
        <begin position="4162"/>
        <end position="4244"/>
    </location>
</feature>
<feature type="domain" description="IPT/TIG" evidence="3">
    <location>
        <begin position="2914"/>
        <end position="2992"/>
    </location>
</feature>
<dbReference type="STRING" id="695850.A0A067BZ68"/>
<feature type="transmembrane region" description="Helical" evidence="2">
    <location>
        <begin position="6555"/>
        <end position="6576"/>
    </location>
</feature>
<reference evidence="4 5" key="1">
    <citation type="journal article" date="2013" name="PLoS Genet.">
        <title>Distinctive expansion of potential virulence genes in the genome of the oomycete fish pathogen Saprolegnia parasitica.</title>
        <authorList>
            <person name="Jiang R.H."/>
            <person name="de Bruijn I."/>
            <person name="Haas B.J."/>
            <person name="Belmonte R."/>
            <person name="Lobach L."/>
            <person name="Christie J."/>
            <person name="van den Ackerveken G."/>
            <person name="Bottin A."/>
            <person name="Bulone V."/>
            <person name="Diaz-Moreno S.M."/>
            <person name="Dumas B."/>
            <person name="Fan L."/>
            <person name="Gaulin E."/>
            <person name="Govers F."/>
            <person name="Grenville-Briggs L.J."/>
            <person name="Horner N.R."/>
            <person name="Levin J.Z."/>
            <person name="Mammella M."/>
            <person name="Meijer H.J."/>
            <person name="Morris P."/>
            <person name="Nusbaum C."/>
            <person name="Oome S."/>
            <person name="Phillips A.J."/>
            <person name="van Rooyen D."/>
            <person name="Rzeszutek E."/>
            <person name="Saraiva M."/>
            <person name="Secombes C.J."/>
            <person name="Seidl M.F."/>
            <person name="Snel B."/>
            <person name="Stassen J.H."/>
            <person name="Sykes S."/>
            <person name="Tripathy S."/>
            <person name="van den Berg H."/>
            <person name="Vega-Arreguin J.C."/>
            <person name="Wawra S."/>
            <person name="Young S.K."/>
            <person name="Zeng Q."/>
            <person name="Dieguez-Uribeondo J."/>
            <person name="Russ C."/>
            <person name="Tyler B.M."/>
            <person name="van West P."/>
        </authorList>
    </citation>
    <scope>NUCLEOTIDE SEQUENCE [LARGE SCALE GENOMIC DNA]</scope>
    <source>
        <strain evidence="4 5">CBS 223.65</strain>
    </source>
</reference>
<dbReference type="GeneID" id="24133036"/>
<accession>A0A067BZ68</accession>
<feature type="domain" description="IPT/TIG" evidence="3">
    <location>
        <begin position="4875"/>
        <end position="4957"/>
    </location>
</feature>
<dbReference type="InterPro" id="IPR014756">
    <property type="entry name" value="Ig_E-set"/>
</dbReference>
<dbReference type="OMA" id="GEVRCET"/>
<name>A0A067BZ68_SAPPC</name>
<keyword evidence="2" id="KW-1133">Transmembrane helix</keyword>
<dbReference type="Gene3D" id="2.10.50.10">
    <property type="entry name" value="Tumor Necrosis Factor Receptor, subunit A, domain 2"/>
    <property type="match status" value="2"/>
</dbReference>
<feature type="domain" description="IPT/TIG" evidence="3">
    <location>
        <begin position="1530"/>
        <end position="1616"/>
    </location>
</feature>
<dbReference type="PANTHER" id="PTHR46769">
    <property type="entry name" value="POLYCYSTIC KIDNEY AND HEPATIC DISEASE 1 (AUTOSOMAL RECESSIVE)-LIKE 1"/>
    <property type="match status" value="1"/>
</dbReference>
<feature type="domain" description="IPT/TIG" evidence="3">
    <location>
        <begin position="3349"/>
        <end position="3436"/>
    </location>
</feature>
<gene>
    <name evidence="4" type="ORF">SPRG_10953</name>
</gene>
<feature type="domain" description="IPT/TIG" evidence="3">
    <location>
        <begin position="4688"/>
        <end position="4769"/>
    </location>
</feature>
<feature type="domain" description="IPT/TIG" evidence="3">
    <location>
        <begin position="5851"/>
        <end position="5938"/>
    </location>
</feature>
<feature type="domain" description="IPT/TIG" evidence="3">
    <location>
        <begin position="2743"/>
        <end position="2827"/>
    </location>
</feature>
<feature type="domain" description="IPT/TIG" evidence="3">
    <location>
        <begin position="4789"/>
        <end position="4872"/>
    </location>
</feature>
<feature type="transmembrane region" description="Helical" evidence="2">
    <location>
        <begin position="6616"/>
        <end position="6636"/>
    </location>
</feature>
<organism evidence="4 5">
    <name type="scientific">Saprolegnia parasitica (strain CBS 223.65)</name>
    <dbReference type="NCBI Taxonomy" id="695850"/>
    <lineage>
        <taxon>Eukaryota</taxon>
        <taxon>Sar</taxon>
        <taxon>Stramenopiles</taxon>
        <taxon>Oomycota</taxon>
        <taxon>Saprolegniomycetes</taxon>
        <taxon>Saprolegniales</taxon>
        <taxon>Saprolegniaceae</taxon>
        <taxon>Saprolegnia</taxon>
    </lineage>
</organism>
<evidence type="ECO:0000259" key="3">
    <source>
        <dbReference type="SMART" id="SM00429"/>
    </source>
</evidence>
<feature type="domain" description="IPT/TIG" evidence="3">
    <location>
        <begin position="4427"/>
        <end position="4510"/>
    </location>
</feature>
<feature type="domain" description="IPT/TIG" evidence="3">
    <location>
        <begin position="3627"/>
        <end position="3708"/>
    </location>
</feature>
<dbReference type="InterPro" id="IPR009030">
    <property type="entry name" value="Growth_fac_rcpt_cys_sf"/>
</dbReference>
<feature type="domain" description="IPT/TIG" evidence="3">
    <location>
        <begin position="5140"/>
        <end position="5230"/>
    </location>
</feature>
<feature type="transmembrane region" description="Helical" evidence="2">
    <location>
        <begin position="6475"/>
        <end position="6508"/>
    </location>
</feature>
<feature type="domain" description="IPT/TIG" evidence="3">
    <location>
        <begin position="2036"/>
        <end position="2121"/>
    </location>
</feature>
<feature type="domain" description="IPT/TIG" evidence="3">
    <location>
        <begin position="3083"/>
        <end position="3168"/>
    </location>
</feature>
<feature type="domain" description="IPT/TIG" evidence="3">
    <location>
        <begin position="4511"/>
        <end position="4599"/>
    </location>
</feature>
<dbReference type="InterPro" id="IPR013783">
    <property type="entry name" value="Ig-like_fold"/>
</dbReference>
<feature type="domain" description="IPT/TIG" evidence="3">
    <location>
        <begin position="4074"/>
        <end position="4160"/>
    </location>
</feature>
<feature type="domain" description="IPT/TIG" evidence="3">
    <location>
        <begin position="883"/>
        <end position="972"/>
    </location>
</feature>
<dbReference type="PANTHER" id="PTHR46769:SF2">
    <property type="entry name" value="FIBROCYSTIN-L ISOFORM 2 PRECURSOR-RELATED"/>
    <property type="match status" value="1"/>
</dbReference>
<keyword evidence="5" id="KW-1185">Reference proteome</keyword>
<feature type="domain" description="IPT/TIG" evidence="3">
    <location>
        <begin position="1261"/>
        <end position="1343"/>
    </location>
</feature>
<dbReference type="SMART" id="SM01411">
    <property type="entry name" value="Ephrin_rec_like"/>
    <property type="match status" value="6"/>
</dbReference>
<dbReference type="CDD" id="cd00102">
    <property type="entry name" value="IPT"/>
    <property type="match status" value="7"/>
</dbReference>
<feature type="domain" description="IPT/TIG" evidence="3">
    <location>
        <begin position="4332"/>
        <end position="4425"/>
    </location>
</feature>
<feature type="domain" description="IPT/TIG" evidence="3">
    <location>
        <begin position="4601"/>
        <end position="4686"/>
    </location>
</feature>
<dbReference type="Pfam" id="PF01833">
    <property type="entry name" value="TIG"/>
    <property type="match status" value="21"/>
</dbReference>
<dbReference type="RefSeq" id="XP_012207173.1">
    <property type="nucleotide sequence ID" value="XM_012351783.1"/>
</dbReference>
<keyword evidence="2" id="KW-0472">Membrane</keyword>
<dbReference type="SUPFAM" id="SSF57184">
    <property type="entry name" value="Growth factor receptor domain"/>
    <property type="match status" value="1"/>
</dbReference>
<evidence type="ECO:0000256" key="2">
    <source>
        <dbReference type="SAM" id="Phobius"/>
    </source>
</evidence>
<dbReference type="VEuPathDB" id="FungiDB:SPRG_10953"/>
<feature type="domain" description="IPT/TIG" evidence="3">
    <location>
        <begin position="3894"/>
        <end position="3976"/>
    </location>
</feature>
<dbReference type="InterPro" id="IPR002909">
    <property type="entry name" value="IPT_dom"/>
</dbReference>
<feature type="transmembrane region" description="Helical" evidence="2">
    <location>
        <begin position="6440"/>
        <end position="6463"/>
    </location>
</feature>
<dbReference type="Gene3D" id="2.60.40.10">
    <property type="entry name" value="Immunoglobulins"/>
    <property type="match status" value="35"/>
</dbReference>
<dbReference type="KEGG" id="spar:SPRG_10953"/>
<dbReference type="Proteomes" id="UP000030745">
    <property type="component" value="Unassembled WGS sequence"/>
</dbReference>
<dbReference type="EMBL" id="KK583274">
    <property type="protein sequence ID" value="KDO22135.1"/>
    <property type="molecule type" value="Genomic_DNA"/>
</dbReference>